<dbReference type="KEGG" id="ima:PO878_16475"/>
<dbReference type="Gene3D" id="3.40.50.12780">
    <property type="entry name" value="N-terminal domain of ligase-like"/>
    <property type="match status" value="1"/>
</dbReference>
<dbReference type="EMBL" id="CP116942">
    <property type="protein sequence ID" value="WCO66097.1"/>
    <property type="molecule type" value="Genomic_DNA"/>
</dbReference>
<evidence type="ECO:0000313" key="7">
    <source>
        <dbReference type="Proteomes" id="UP001216390"/>
    </source>
</evidence>
<dbReference type="Gene3D" id="3.30.300.30">
    <property type="match status" value="1"/>
</dbReference>
<evidence type="ECO:0000256" key="2">
    <source>
        <dbReference type="ARBA" id="ARBA00022598"/>
    </source>
</evidence>
<organism evidence="6 7">
    <name type="scientific">Iamia majanohamensis</name>
    <dbReference type="NCBI Taxonomy" id="467976"/>
    <lineage>
        <taxon>Bacteria</taxon>
        <taxon>Bacillati</taxon>
        <taxon>Actinomycetota</taxon>
        <taxon>Acidimicrobiia</taxon>
        <taxon>Acidimicrobiales</taxon>
        <taxon>Iamiaceae</taxon>
        <taxon>Iamia</taxon>
    </lineage>
</organism>
<comment type="similarity">
    <text evidence="1">Belongs to the ATP-dependent AMP-binding enzyme family.</text>
</comment>
<dbReference type="InterPro" id="IPR025110">
    <property type="entry name" value="AMP-bd_C"/>
</dbReference>
<dbReference type="Proteomes" id="UP001216390">
    <property type="component" value="Chromosome"/>
</dbReference>
<evidence type="ECO:0000256" key="1">
    <source>
        <dbReference type="ARBA" id="ARBA00006432"/>
    </source>
</evidence>
<dbReference type="PANTHER" id="PTHR43201:SF5">
    <property type="entry name" value="MEDIUM-CHAIN ACYL-COA LIGASE ACSF2, MITOCHONDRIAL"/>
    <property type="match status" value="1"/>
</dbReference>
<sequence>MGDLGFWRLAEADPDRLALVDPEGGEHTAGDLLARANQAAHGLRALGLGTGDTLAVLLPNGVELIELFLAALQVGVRITPINFHLVGPEVAYILTDSEAKAFVAHERFAQVAIDAADEAGFPVEARFAAGSIDGFRPLAELGGDQPTTAPEDRTTGAAMHYTSGTTGRPKGVRRDLAPIGPDDMAELMGYLPNLFGIAPRDGHVHLTVSPLYHTAVLMWTGNALSLGHTVVLMDKWRAEETLQLIERHGVTYSHMVPTQFVRLLDLPEETRARYDVSSLRNMVHGAAPCPPEVKRRMIDWWGDTIQEYYAATEGGGTVITAAEWLERPGSVGSPWPGSEVRIYDDEGNQLGPGQVGTVYMSLMADFEYKGDRQKTDDNRIDGFFTVGDLGELDDDGYLYLRDRKSDMIISGGVNIYPAEIEGELITHPKVADVAVFGIPHADWGEEIKAVVETPEGVEGSPEVEAEILEWAATRMARFKLPRSVDFVETLPREPNGKLMKRRLRDPYWADADSQI</sequence>
<evidence type="ECO:0000259" key="4">
    <source>
        <dbReference type="Pfam" id="PF00501"/>
    </source>
</evidence>
<feature type="domain" description="AMP-binding enzyme C-terminal" evidence="5">
    <location>
        <begin position="419"/>
        <end position="497"/>
    </location>
</feature>
<dbReference type="RefSeq" id="WP_272735622.1">
    <property type="nucleotide sequence ID" value="NZ_CP116942.1"/>
</dbReference>
<keyword evidence="2" id="KW-0436">Ligase</keyword>
<accession>A0AAF0BT01</accession>
<dbReference type="AlphaFoldDB" id="A0AAF0BT01"/>
<dbReference type="InterPro" id="IPR020845">
    <property type="entry name" value="AMP-binding_CS"/>
</dbReference>
<protein>
    <submittedName>
        <fullName evidence="6">Acyl-CoA synthetase</fullName>
    </submittedName>
</protein>
<feature type="region of interest" description="Disordered" evidence="3">
    <location>
        <begin position="144"/>
        <end position="173"/>
    </location>
</feature>
<reference evidence="6" key="1">
    <citation type="submission" date="2023-01" db="EMBL/GenBank/DDBJ databases">
        <title>The diversity of Class Acidimicrobiia in South China Sea sediment environments and the proposal of Iamia marina sp. nov., a novel species of the genus Iamia.</title>
        <authorList>
            <person name="He Y."/>
            <person name="Tian X."/>
        </authorList>
    </citation>
    <scope>NUCLEOTIDE SEQUENCE</scope>
    <source>
        <strain evidence="6">DSM 19957</strain>
    </source>
</reference>
<name>A0AAF0BT01_9ACTN</name>
<dbReference type="PANTHER" id="PTHR43201">
    <property type="entry name" value="ACYL-COA SYNTHETASE"/>
    <property type="match status" value="1"/>
</dbReference>
<dbReference type="Pfam" id="PF13193">
    <property type="entry name" value="AMP-binding_C"/>
    <property type="match status" value="1"/>
</dbReference>
<dbReference type="InterPro" id="IPR042099">
    <property type="entry name" value="ANL_N_sf"/>
</dbReference>
<dbReference type="GO" id="GO:0031956">
    <property type="term" value="F:medium-chain fatty acid-CoA ligase activity"/>
    <property type="evidence" value="ECO:0007669"/>
    <property type="project" value="TreeGrafter"/>
</dbReference>
<proteinExistence type="inferred from homology"/>
<keyword evidence="7" id="KW-1185">Reference proteome</keyword>
<dbReference type="Pfam" id="PF00501">
    <property type="entry name" value="AMP-binding"/>
    <property type="match status" value="1"/>
</dbReference>
<dbReference type="GO" id="GO:0006631">
    <property type="term" value="P:fatty acid metabolic process"/>
    <property type="evidence" value="ECO:0007669"/>
    <property type="project" value="TreeGrafter"/>
</dbReference>
<evidence type="ECO:0000313" key="6">
    <source>
        <dbReference type="EMBL" id="WCO66097.1"/>
    </source>
</evidence>
<evidence type="ECO:0000259" key="5">
    <source>
        <dbReference type="Pfam" id="PF13193"/>
    </source>
</evidence>
<dbReference type="SUPFAM" id="SSF56801">
    <property type="entry name" value="Acetyl-CoA synthetase-like"/>
    <property type="match status" value="1"/>
</dbReference>
<gene>
    <name evidence="6" type="ORF">PO878_16475</name>
</gene>
<dbReference type="InterPro" id="IPR000873">
    <property type="entry name" value="AMP-dep_synth/lig_dom"/>
</dbReference>
<feature type="domain" description="AMP-dependent synthetase/ligase" evidence="4">
    <location>
        <begin position="7"/>
        <end position="360"/>
    </location>
</feature>
<evidence type="ECO:0000256" key="3">
    <source>
        <dbReference type="SAM" id="MobiDB-lite"/>
    </source>
</evidence>
<dbReference type="PROSITE" id="PS00455">
    <property type="entry name" value="AMP_BINDING"/>
    <property type="match status" value="1"/>
</dbReference>
<dbReference type="InterPro" id="IPR045851">
    <property type="entry name" value="AMP-bd_C_sf"/>
</dbReference>